<evidence type="ECO:0000256" key="3">
    <source>
        <dbReference type="ARBA" id="ARBA00023157"/>
    </source>
</evidence>
<name>A0A0M4EDH8_DROBS</name>
<dbReference type="EMBL" id="CP012524">
    <property type="protein sequence ID" value="ALC41038.1"/>
    <property type="molecule type" value="Genomic_DNA"/>
</dbReference>
<evidence type="ECO:0000259" key="6">
    <source>
        <dbReference type="Pfam" id="PF06747"/>
    </source>
</evidence>
<evidence type="ECO:0000256" key="2">
    <source>
        <dbReference type="ARBA" id="ARBA00022490"/>
    </source>
</evidence>
<dbReference type="InterPro" id="IPR051383">
    <property type="entry name" value="COX19"/>
</dbReference>
<evidence type="ECO:0000256" key="1">
    <source>
        <dbReference type="ARBA" id="ARBA00004496"/>
    </source>
</evidence>
<protein>
    <recommendedName>
        <fullName evidence="5">Cytochrome c oxidase assembly protein COX19</fullName>
    </recommendedName>
</protein>
<dbReference type="OMA" id="GTNDEAC"/>
<comment type="subcellular location">
    <subcellularLocation>
        <location evidence="1">Cytoplasm</location>
    </subcellularLocation>
</comment>
<reference evidence="7 8" key="1">
    <citation type="submission" date="2015-08" db="EMBL/GenBank/DDBJ databases">
        <title>Ancestral chromatin configuration constrains chromatin evolution on differentiating sex chromosomes in Drosophila.</title>
        <authorList>
            <person name="Zhou Q."/>
            <person name="Bachtrog D."/>
        </authorList>
    </citation>
    <scope>NUCLEOTIDE SEQUENCE [LARGE SCALE GENOMIC DNA]</scope>
    <source>
        <tissue evidence="7">Whole larvae</tissue>
    </source>
</reference>
<dbReference type="GO" id="GO:0033617">
    <property type="term" value="P:mitochondrial respiratory chain complex IV assembly"/>
    <property type="evidence" value="ECO:0007669"/>
    <property type="project" value="TreeGrafter"/>
</dbReference>
<dbReference type="AlphaFoldDB" id="A0A0M4EDH8"/>
<proteinExistence type="inferred from homology"/>
<dbReference type="OrthoDB" id="268594at2759"/>
<accession>A0A0M4EDH8</accession>
<dbReference type="InterPro" id="IPR010625">
    <property type="entry name" value="CHCH"/>
</dbReference>
<dbReference type="STRING" id="30019.A0A0M4EDH8"/>
<dbReference type="PANTHER" id="PTHR21107:SF2">
    <property type="entry name" value="CYTOCHROME C OXIDASE ASSEMBLY PROTEIN COX19"/>
    <property type="match status" value="1"/>
</dbReference>
<keyword evidence="3" id="KW-1015">Disulfide bond</keyword>
<dbReference type="SUPFAM" id="SSF47072">
    <property type="entry name" value="Cysteine alpha-hairpin motif"/>
    <property type="match status" value="1"/>
</dbReference>
<keyword evidence="8" id="KW-1185">Reference proteome</keyword>
<dbReference type="InterPro" id="IPR009069">
    <property type="entry name" value="Cys_alpha_HP_mot_SF"/>
</dbReference>
<organism evidence="7 8">
    <name type="scientific">Drosophila busckii</name>
    <name type="common">Fruit fly</name>
    <dbReference type="NCBI Taxonomy" id="30019"/>
    <lineage>
        <taxon>Eukaryota</taxon>
        <taxon>Metazoa</taxon>
        <taxon>Ecdysozoa</taxon>
        <taxon>Arthropoda</taxon>
        <taxon>Hexapoda</taxon>
        <taxon>Insecta</taxon>
        <taxon>Pterygota</taxon>
        <taxon>Neoptera</taxon>
        <taxon>Endopterygota</taxon>
        <taxon>Diptera</taxon>
        <taxon>Brachycera</taxon>
        <taxon>Muscomorpha</taxon>
        <taxon>Ephydroidea</taxon>
        <taxon>Drosophilidae</taxon>
        <taxon>Drosophila</taxon>
    </lineage>
</organism>
<dbReference type="Pfam" id="PF06747">
    <property type="entry name" value="CHCH"/>
    <property type="match status" value="1"/>
</dbReference>
<evidence type="ECO:0000313" key="8">
    <source>
        <dbReference type="Proteomes" id="UP000494163"/>
    </source>
</evidence>
<dbReference type="PROSITE" id="PS51808">
    <property type="entry name" value="CHCH"/>
    <property type="match status" value="1"/>
</dbReference>
<keyword evidence="2" id="KW-0963">Cytoplasm</keyword>
<sequence>MTSQIYNQKKFIPTAPEKGSFPLDHESLCKKHFLLYASCLRRNENDNAKCREEAKEYLGCRMENNLMEKTDWTKLGFAEKKPPAEQKQ</sequence>
<evidence type="ECO:0000256" key="4">
    <source>
        <dbReference type="ARBA" id="ARBA00038223"/>
    </source>
</evidence>
<evidence type="ECO:0000313" key="7">
    <source>
        <dbReference type="EMBL" id="ALC41038.1"/>
    </source>
</evidence>
<gene>
    <name evidence="7" type="ORF">Dbus_chr2Rg617</name>
</gene>
<dbReference type="GO" id="GO:0005758">
    <property type="term" value="C:mitochondrial intermembrane space"/>
    <property type="evidence" value="ECO:0007669"/>
    <property type="project" value="TreeGrafter"/>
</dbReference>
<feature type="domain" description="CHCH" evidence="6">
    <location>
        <begin position="29"/>
        <end position="63"/>
    </location>
</feature>
<comment type="similarity">
    <text evidence="4">Belongs to the COX19 family.</text>
</comment>
<evidence type="ECO:0000256" key="5">
    <source>
        <dbReference type="ARBA" id="ARBA00039385"/>
    </source>
</evidence>
<dbReference type="Proteomes" id="UP000494163">
    <property type="component" value="Chromosome 2R"/>
</dbReference>
<dbReference type="PANTHER" id="PTHR21107">
    <property type="entry name" value="CYTOCHROME C OXIDASE ASSEMBLY PROTEIN COX19"/>
    <property type="match status" value="1"/>
</dbReference>